<dbReference type="SUPFAM" id="SSF55729">
    <property type="entry name" value="Acyl-CoA N-acyltransferases (Nat)"/>
    <property type="match status" value="1"/>
</dbReference>
<keyword evidence="2" id="KW-0012">Acyltransferase</keyword>
<dbReference type="EMBL" id="RWIS01000011">
    <property type="protein sequence ID" value="RSK29845.1"/>
    <property type="molecule type" value="Genomic_DNA"/>
</dbReference>
<dbReference type="InterPro" id="IPR016181">
    <property type="entry name" value="Acyl_CoA_acyltransferase"/>
</dbReference>
<reference evidence="4 5" key="1">
    <citation type="submission" date="2018-12" db="EMBL/GenBank/DDBJ databases">
        <authorList>
            <person name="Feng G."/>
            <person name="Zhu H."/>
        </authorList>
    </citation>
    <scope>NUCLEOTIDE SEQUENCE [LARGE SCALE GENOMIC DNA]</scope>
    <source>
        <strain evidence="4 5">9PBR-2</strain>
    </source>
</reference>
<accession>A0A3R9LWW4</accession>
<evidence type="ECO:0000259" key="3">
    <source>
        <dbReference type="PROSITE" id="PS51186"/>
    </source>
</evidence>
<evidence type="ECO:0000256" key="2">
    <source>
        <dbReference type="ARBA" id="ARBA00023315"/>
    </source>
</evidence>
<name>A0A3R9LWW4_9BACT</name>
<dbReference type="InterPro" id="IPR000182">
    <property type="entry name" value="GNAT_dom"/>
</dbReference>
<proteinExistence type="predicted"/>
<sequence length="125" mass="14261">MVFKIHTILKPTLSLFWSKIDVDKPNTVYIQARYAGGPCVAQLCLDVEDSAGWIRAVYVQEAYQGRGLGSLLLGRAFAVCRALRFETVGLTVHHENEKARTLYQRLGFVRFLDGHENYQQYIKPL</sequence>
<dbReference type="PANTHER" id="PTHR43420">
    <property type="entry name" value="ACETYLTRANSFERASE"/>
    <property type="match status" value="1"/>
</dbReference>
<evidence type="ECO:0000313" key="4">
    <source>
        <dbReference type="EMBL" id="RSK29845.1"/>
    </source>
</evidence>
<evidence type="ECO:0000313" key="5">
    <source>
        <dbReference type="Proteomes" id="UP000280066"/>
    </source>
</evidence>
<dbReference type="PROSITE" id="PS51186">
    <property type="entry name" value="GNAT"/>
    <property type="match status" value="1"/>
</dbReference>
<dbReference type="RefSeq" id="WP_125432459.1">
    <property type="nucleotide sequence ID" value="NZ_RWIS01000011.1"/>
</dbReference>
<feature type="domain" description="N-acetyltransferase" evidence="3">
    <location>
        <begin position="1"/>
        <end position="125"/>
    </location>
</feature>
<keyword evidence="1 4" id="KW-0808">Transferase</keyword>
<evidence type="ECO:0000256" key="1">
    <source>
        <dbReference type="ARBA" id="ARBA00022679"/>
    </source>
</evidence>
<dbReference type="GO" id="GO:0016747">
    <property type="term" value="F:acyltransferase activity, transferring groups other than amino-acyl groups"/>
    <property type="evidence" value="ECO:0007669"/>
    <property type="project" value="InterPro"/>
</dbReference>
<keyword evidence="5" id="KW-1185">Reference proteome</keyword>
<dbReference type="Gene3D" id="3.40.630.30">
    <property type="match status" value="1"/>
</dbReference>
<protein>
    <submittedName>
        <fullName evidence="4">GNAT family N-acetyltransferase</fullName>
    </submittedName>
</protein>
<dbReference type="Proteomes" id="UP000280066">
    <property type="component" value="Unassembled WGS sequence"/>
</dbReference>
<dbReference type="AlphaFoldDB" id="A0A3R9LWW4"/>
<dbReference type="InterPro" id="IPR050680">
    <property type="entry name" value="YpeA/RimI_acetyltransf"/>
</dbReference>
<comment type="caution">
    <text evidence="4">The sequence shown here is derived from an EMBL/GenBank/DDBJ whole genome shotgun (WGS) entry which is preliminary data.</text>
</comment>
<dbReference type="OrthoDB" id="9792929at2"/>
<dbReference type="Pfam" id="PF00583">
    <property type="entry name" value="Acetyltransf_1"/>
    <property type="match status" value="1"/>
</dbReference>
<gene>
    <name evidence="4" type="ORF">EI290_16040</name>
</gene>
<organism evidence="4 5">
    <name type="scientific">Hymenobacter metallilatus</name>
    <dbReference type="NCBI Taxonomy" id="2493666"/>
    <lineage>
        <taxon>Bacteria</taxon>
        <taxon>Pseudomonadati</taxon>
        <taxon>Bacteroidota</taxon>
        <taxon>Cytophagia</taxon>
        <taxon>Cytophagales</taxon>
        <taxon>Hymenobacteraceae</taxon>
        <taxon>Hymenobacter</taxon>
    </lineage>
</organism>